<dbReference type="Gene3D" id="1.10.20.60">
    <property type="entry name" value="Glu-tRNAGln amidotransferase C subunit, N-terminal domain"/>
    <property type="match status" value="1"/>
</dbReference>
<dbReference type="GO" id="GO:0016740">
    <property type="term" value="F:transferase activity"/>
    <property type="evidence" value="ECO:0007669"/>
    <property type="project" value="UniProtKB-KW"/>
</dbReference>
<dbReference type="PANTHER" id="PTHR15004">
    <property type="entry name" value="GLUTAMYL-TRNA(GLN) AMIDOTRANSFERASE SUBUNIT C, MITOCHONDRIAL"/>
    <property type="match status" value="1"/>
</dbReference>
<dbReference type="GO" id="GO:0006450">
    <property type="term" value="P:regulation of translational fidelity"/>
    <property type="evidence" value="ECO:0007669"/>
    <property type="project" value="InterPro"/>
</dbReference>
<name>A0A2H0YVH2_9BACT</name>
<comment type="catalytic activity">
    <reaction evidence="1">
        <text>L-aspartyl-tRNA(Asn) + L-glutamine + ATP + H2O = L-asparaginyl-tRNA(Asn) + L-glutamate + ADP + phosphate + 2 H(+)</text>
        <dbReference type="Rhea" id="RHEA:14513"/>
        <dbReference type="Rhea" id="RHEA-COMP:9674"/>
        <dbReference type="Rhea" id="RHEA-COMP:9677"/>
        <dbReference type="ChEBI" id="CHEBI:15377"/>
        <dbReference type="ChEBI" id="CHEBI:15378"/>
        <dbReference type="ChEBI" id="CHEBI:29985"/>
        <dbReference type="ChEBI" id="CHEBI:30616"/>
        <dbReference type="ChEBI" id="CHEBI:43474"/>
        <dbReference type="ChEBI" id="CHEBI:58359"/>
        <dbReference type="ChEBI" id="CHEBI:78515"/>
        <dbReference type="ChEBI" id="CHEBI:78516"/>
        <dbReference type="ChEBI" id="CHEBI:456216"/>
    </reaction>
</comment>
<dbReference type="EC" id="6.3.5.-" evidence="1"/>
<dbReference type="GO" id="GO:0006412">
    <property type="term" value="P:translation"/>
    <property type="evidence" value="ECO:0007669"/>
    <property type="project" value="UniProtKB-UniRule"/>
</dbReference>
<dbReference type="EMBL" id="PEXU01000049">
    <property type="protein sequence ID" value="PIS42289.1"/>
    <property type="molecule type" value="Genomic_DNA"/>
</dbReference>
<comment type="similarity">
    <text evidence="1">Belongs to the GatC family.</text>
</comment>
<dbReference type="Pfam" id="PF02686">
    <property type="entry name" value="GatC"/>
    <property type="match status" value="1"/>
</dbReference>
<dbReference type="InterPro" id="IPR036113">
    <property type="entry name" value="Asp/Glu-ADT_sf_sub_c"/>
</dbReference>
<dbReference type="SUPFAM" id="SSF141000">
    <property type="entry name" value="Glu-tRNAGln amidotransferase C subunit"/>
    <property type="match status" value="1"/>
</dbReference>
<dbReference type="GO" id="GO:0070681">
    <property type="term" value="P:glutaminyl-tRNAGln biosynthesis via transamidation"/>
    <property type="evidence" value="ECO:0007669"/>
    <property type="project" value="TreeGrafter"/>
</dbReference>
<dbReference type="GO" id="GO:0005524">
    <property type="term" value="F:ATP binding"/>
    <property type="evidence" value="ECO:0007669"/>
    <property type="project" value="UniProtKB-KW"/>
</dbReference>
<comment type="subunit">
    <text evidence="1">Heterotrimer of A, B and C subunits.</text>
</comment>
<keyword evidence="1 2" id="KW-0436">Ligase</keyword>
<sequence length="94" mass="11001">MSISKEEVVHIAQLARIELSLAEIKKFQHQLSLIIDYVNKLKEVDVKQILPWSTVLELNVFREDKVEQYAKYQELLNQAPKQKNGHFKVKAVLK</sequence>
<comment type="catalytic activity">
    <reaction evidence="1">
        <text>L-glutamyl-tRNA(Gln) + L-glutamine + ATP + H2O = L-glutaminyl-tRNA(Gln) + L-glutamate + ADP + phosphate + H(+)</text>
        <dbReference type="Rhea" id="RHEA:17521"/>
        <dbReference type="Rhea" id="RHEA-COMP:9681"/>
        <dbReference type="Rhea" id="RHEA-COMP:9684"/>
        <dbReference type="ChEBI" id="CHEBI:15377"/>
        <dbReference type="ChEBI" id="CHEBI:15378"/>
        <dbReference type="ChEBI" id="CHEBI:29985"/>
        <dbReference type="ChEBI" id="CHEBI:30616"/>
        <dbReference type="ChEBI" id="CHEBI:43474"/>
        <dbReference type="ChEBI" id="CHEBI:58359"/>
        <dbReference type="ChEBI" id="CHEBI:78520"/>
        <dbReference type="ChEBI" id="CHEBI:78521"/>
        <dbReference type="ChEBI" id="CHEBI:456216"/>
    </reaction>
</comment>
<protein>
    <recommendedName>
        <fullName evidence="1">Aspartyl/glutamyl-tRNA(Asn/Gln) amidotransferase subunit C</fullName>
        <shortName evidence="1">Asp/Glu-ADT subunit C</shortName>
        <ecNumber evidence="1">6.3.5.-</ecNumber>
    </recommendedName>
</protein>
<dbReference type="HAMAP" id="MF_00122">
    <property type="entry name" value="GatC"/>
    <property type="match status" value="1"/>
</dbReference>
<evidence type="ECO:0000313" key="2">
    <source>
        <dbReference type="EMBL" id="PIS42289.1"/>
    </source>
</evidence>
<evidence type="ECO:0000313" key="3">
    <source>
        <dbReference type="Proteomes" id="UP000231542"/>
    </source>
</evidence>
<dbReference type="AlphaFoldDB" id="A0A2H0YVH2"/>
<dbReference type="PANTHER" id="PTHR15004:SF0">
    <property type="entry name" value="GLUTAMYL-TRNA(GLN) AMIDOTRANSFERASE SUBUNIT C, MITOCHONDRIAL"/>
    <property type="match status" value="1"/>
</dbReference>
<reference evidence="2 3" key="1">
    <citation type="submission" date="2017-09" db="EMBL/GenBank/DDBJ databases">
        <title>Depth-based differentiation of microbial function through sediment-hosted aquifers and enrichment of novel symbionts in the deep terrestrial subsurface.</title>
        <authorList>
            <person name="Probst A.J."/>
            <person name="Ladd B."/>
            <person name="Jarett J.K."/>
            <person name="Geller-Mcgrath D.E."/>
            <person name="Sieber C.M."/>
            <person name="Emerson J.B."/>
            <person name="Anantharaman K."/>
            <person name="Thomas B.C."/>
            <person name="Malmstrom R."/>
            <person name="Stieglmeier M."/>
            <person name="Klingl A."/>
            <person name="Woyke T."/>
            <person name="Ryan C.M."/>
            <person name="Banfield J.F."/>
        </authorList>
    </citation>
    <scope>NUCLEOTIDE SEQUENCE [LARGE SCALE GENOMIC DNA]</scope>
    <source>
        <strain evidence="2">CG08_land_8_20_14_0_20_40_16</strain>
    </source>
</reference>
<keyword evidence="1" id="KW-0648">Protein biosynthesis</keyword>
<dbReference type="GO" id="GO:0050567">
    <property type="term" value="F:glutaminyl-tRNA synthase (glutamine-hydrolyzing) activity"/>
    <property type="evidence" value="ECO:0007669"/>
    <property type="project" value="UniProtKB-UniRule"/>
</dbReference>
<keyword evidence="1" id="KW-0547">Nucleotide-binding</keyword>
<organism evidence="2 3">
    <name type="scientific">Candidatus Kerfeldbacteria bacterium CG08_land_8_20_14_0_20_40_16</name>
    <dbReference type="NCBI Taxonomy" id="2014244"/>
    <lineage>
        <taxon>Bacteria</taxon>
        <taxon>Candidatus Kerfeldiibacteriota</taxon>
    </lineage>
</organism>
<evidence type="ECO:0000256" key="1">
    <source>
        <dbReference type="HAMAP-Rule" id="MF_00122"/>
    </source>
</evidence>
<accession>A0A2H0YVH2</accession>
<dbReference type="NCBIfam" id="TIGR00135">
    <property type="entry name" value="gatC"/>
    <property type="match status" value="1"/>
</dbReference>
<comment type="caution">
    <text evidence="2">The sequence shown here is derived from an EMBL/GenBank/DDBJ whole genome shotgun (WGS) entry which is preliminary data.</text>
</comment>
<comment type="function">
    <text evidence="1">Allows the formation of correctly charged Asn-tRNA(Asn) or Gln-tRNA(Gln) through the transamidation of misacylated Asp-tRNA(Asn) or Glu-tRNA(Gln) in organisms which lack either or both of asparaginyl-tRNA or glutaminyl-tRNA synthetases. The reaction takes place in the presence of glutamine and ATP through an activated phospho-Asp-tRNA(Asn) or phospho-Glu-tRNA(Gln).</text>
</comment>
<dbReference type="InterPro" id="IPR003837">
    <property type="entry name" value="GatC"/>
</dbReference>
<dbReference type="Proteomes" id="UP000231542">
    <property type="component" value="Unassembled WGS sequence"/>
</dbReference>
<gene>
    <name evidence="1 2" type="primary">gatC</name>
    <name evidence="2" type="ORF">COT24_04480</name>
</gene>
<keyword evidence="1" id="KW-0067">ATP-binding</keyword>
<keyword evidence="2" id="KW-0808">Transferase</keyword>
<proteinExistence type="inferred from homology"/>
<dbReference type="GO" id="GO:0050566">
    <property type="term" value="F:asparaginyl-tRNA synthase (glutamine-hydrolyzing) activity"/>
    <property type="evidence" value="ECO:0007669"/>
    <property type="project" value="RHEA"/>
</dbReference>